<dbReference type="InterPro" id="IPR017972">
    <property type="entry name" value="Cyt_P450_CS"/>
</dbReference>
<keyword evidence="11 15" id="KW-0408">Iron</keyword>
<keyword evidence="18" id="KW-1185">Reference proteome</keyword>
<keyword evidence="10 16" id="KW-0560">Oxidoreductase</keyword>
<evidence type="ECO:0000256" key="12">
    <source>
        <dbReference type="ARBA" id="ARBA00023033"/>
    </source>
</evidence>
<evidence type="ECO:0000256" key="5">
    <source>
        <dbReference type="ARBA" id="ARBA00012109"/>
    </source>
</evidence>
<evidence type="ECO:0000256" key="7">
    <source>
        <dbReference type="ARBA" id="ARBA00022723"/>
    </source>
</evidence>
<evidence type="ECO:0000256" key="3">
    <source>
        <dbReference type="ARBA" id="ARBA00004406"/>
    </source>
</evidence>
<feature type="binding site" description="axial binding residue" evidence="15">
    <location>
        <position position="451"/>
    </location>
    <ligand>
        <name>heme</name>
        <dbReference type="ChEBI" id="CHEBI:30413"/>
    </ligand>
    <ligandPart>
        <name>Fe</name>
        <dbReference type="ChEBI" id="CHEBI:18248"/>
    </ligandPart>
</feature>
<comment type="caution">
    <text evidence="17">The sequence shown here is derived from an EMBL/GenBank/DDBJ whole genome shotgun (WGS) entry which is preliminary data.</text>
</comment>
<dbReference type="PRINTS" id="PR00385">
    <property type="entry name" value="P450"/>
</dbReference>
<evidence type="ECO:0000256" key="2">
    <source>
        <dbReference type="ARBA" id="ARBA00004174"/>
    </source>
</evidence>
<dbReference type="GO" id="GO:0005789">
    <property type="term" value="C:endoplasmic reticulum membrane"/>
    <property type="evidence" value="ECO:0007669"/>
    <property type="project" value="UniProtKB-SubCell"/>
</dbReference>
<dbReference type="InterPro" id="IPR002401">
    <property type="entry name" value="Cyt_P450_E_grp-I"/>
</dbReference>
<evidence type="ECO:0000256" key="4">
    <source>
        <dbReference type="ARBA" id="ARBA00010617"/>
    </source>
</evidence>
<comment type="similarity">
    <text evidence="4 16">Belongs to the cytochrome P450 family.</text>
</comment>
<dbReference type="GO" id="GO:0020037">
    <property type="term" value="F:heme binding"/>
    <property type="evidence" value="ECO:0007669"/>
    <property type="project" value="InterPro"/>
</dbReference>
<evidence type="ECO:0000256" key="6">
    <source>
        <dbReference type="ARBA" id="ARBA00022617"/>
    </source>
</evidence>
<proteinExistence type="inferred from homology"/>
<gene>
    <name evidence="17" type="ORF">EEDITHA_LOCUS21649</name>
</gene>
<organism evidence="17 18">
    <name type="scientific">Euphydryas editha</name>
    <name type="common">Edith's checkerspot</name>
    <dbReference type="NCBI Taxonomy" id="104508"/>
    <lineage>
        <taxon>Eukaryota</taxon>
        <taxon>Metazoa</taxon>
        <taxon>Ecdysozoa</taxon>
        <taxon>Arthropoda</taxon>
        <taxon>Hexapoda</taxon>
        <taxon>Insecta</taxon>
        <taxon>Pterygota</taxon>
        <taxon>Neoptera</taxon>
        <taxon>Endopterygota</taxon>
        <taxon>Lepidoptera</taxon>
        <taxon>Glossata</taxon>
        <taxon>Ditrysia</taxon>
        <taxon>Papilionoidea</taxon>
        <taxon>Nymphalidae</taxon>
        <taxon>Nymphalinae</taxon>
        <taxon>Euphydryas</taxon>
    </lineage>
</organism>
<evidence type="ECO:0000256" key="16">
    <source>
        <dbReference type="RuleBase" id="RU000461"/>
    </source>
</evidence>
<dbReference type="InterPro" id="IPR050476">
    <property type="entry name" value="Insect_CytP450_Detox"/>
</dbReference>
<dbReference type="GO" id="GO:0016712">
    <property type="term" value="F:oxidoreductase activity, acting on paired donors, with incorporation or reduction of molecular oxygen, reduced flavin or flavoprotein as one donor, and incorporation of one atom of oxygen"/>
    <property type="evidence" value="ECO:0007669"/>
    <property type="project" value="UniProtKB-EC"/>
</dbReference>
<evidence type="ECO:0000256" key="1">
    <source>
        <dbReference type="ARBA" id="ARBA00001971"/>
    </source>
</evidence>
<dbReference type="FunFam" id="1.10.630.10:FF:000042">
    <property type="entry name" value="Cytochrome P450"/>
    <property type="match status" value="1"/>
</dbReference>
<dbReference type="Proteomes" id="UP001153954">
    <property type="component" value="Unassembled WGS sequence"/>
</dbReference>
<comment type="catalytic activity">
    <reaction evidence="14">
        <text>an organic molecule + reduced [NADPH--hemoprotein reductase] + O2 = an alcohol + oxidized [NADPH--hemoprotein reductase] + H2O + H(+)</text>
        <dbReference type="Rhea" id="RHEA:17149"/>
        <dbReference type="Rhea" id="RHEA-COMP:11964"/>
        <dbReference type="Rhea" id="RHEA-COMP:11965"/>
        <dbReference type="ChEBI" id="CHEBI:15377"/>
        <dbReference type="ChEBI" id="CHEBI:15378"/>
        <dbReference type="ChEBI" id="CHEBI:15379"/>
        <dbReference type="ChEBI" id="CHEBI:30879"/>
        <dbReference type="ChEBI" id="CHEBI:57618"/>
        <dbReference type="ChEBI" id="CHEBI:58210"/>
        <dbReference type="ChEBI" id="CHEBI:142491"/>
        <dbReference type="EC" id="1.14.14.1"/>
    </reaction>
</comment>
<dbReference type="Pfam" id="PF00067">
    <property type="entry name" value="p450"/>
    <property type="match status" value="1"/>
</dbReference>
<keyword evidence="8" id="KW-0256">Endoplasmic reticulum</keyword>
<evidence type="ECO:0000256" key="9">
    <source>
        <dbReference type="ARBA" id="ARBA00022848"/>
    </source>
</evidence>
<keyword evidence="12 16" id="KW-0503">Monooxygenase</keyword>
<dbReference type="AlphaFoldDB" id="A0AAU9V8M0"/>
<sequence length="510" mass="58643">MIIYFIIILIVTVYFYGTRNHDYWSKRNIKYSPPVPIFGNYFKILFGLKSTTIISTEVYYKYPNEKVVGQYCGNTPELIIRDPEIVRDILNVDFAHFYNRGLSRDVKKEPLLKNIFNADGDIWKLLRQRLTPAFTTAKLKSMFPLIVKCAEKLHDVADEIVEKGGDCDVRDLMARFSIEFIGACGLGIEMDTITNENSVFRKMGKEIFNRSFRQIFLFELYNVLPETRNFYTICNKNVEKFFMNMITRVFEQRNFKPSGRNDFVDLILDLAAKGKITGNSIEHMNTDGTPKEVELEMDLTCMIAQVFVFFAAGFETTSSATSFLLHELAHNQELQKNIQQEIDEVLMKYDNRLCYEAVAEMTLLDLALKESLRMYSPTGFLTRVCANQYKISQLGVTIDSGVRIIIPLHALQNDEKHFDKPEQFRPERFANDQNMKSSYVYMPFGIGPRNCIGYRLGQMQSLAGVAALLQNFSVEPSEKTSRVLKMDPRLNLPTVKGGIPLKLLSRSKLP</sequence>
<comment type="subcellular location">
    <subcellularLocation>
        <location evidence="3">Endoplasmic reticulum membrane</location>
        <topology evidence="3">Peripheral membrane protein</topology>
    </subcellularLocation>
    <subcellularLocation>
        <location evidence="2">Microsome membrane</location>
        <topology evidence="2">Peripheral membrane protein</topology>
    </subcellularLocation>
</comment>
<dbReference type="CDD" id="cd11056">
    <property type="entry name" value="CYP6-like"/>
    <property type="match status" value="1"/>
</dbReference>
<dbReference type="InterPro" id="IPR001128">
    <property type="entry name" value="Cyt_P450"/>
</dbReference>
<evidence type="ECO:0000256" key="13">
    <source>
        <dbReference type="ARBA" id="ARBA00023136"/>
    </source>
</evidence>
<keyword evidence="13" id="KW-0472">Membrane</keyword>
<evidence type="ECO:0000256" key="8">
    <source>
        <dbReference type="ARBA" id="ARBA00022824"/>
    </source>
</evidence>
<dbReference type="PROSITE" id="PS00086">
    <property type="entry name" value="CYTOCHROME_P450"/>
    <property type="match status" value="1"/>
</dbReference>
<dbReference type="GO" id="GO:0005506">
    <property type="term" value="F:iron ion binding"/>
    <property type="evidence" value="ECO:0007669"/>
    <property type="project" value="InterPro"/>
</dbReference>
<keyword evidence="9" id="KW-0492">Microsome</keyword>
<protein>
    <recommendedName>
        <fullName evidence="5">unspecific monooxygenase</fullName>
        <ecNumber evidence="5">1.14.14.1</ecNumber>
    </recommendedName>
</protein>
<dbReference type="Gene3D" id="1.10.630.10">
    <property type="entry name" value="Cytochrome P450"/>
    <property type="match status" value="1"/>
</dbReference>
<dbReference type="SUPFAM" id="SSF48264">
    <property type="entry name" value="Cytochrome P450"/>
    <property type="match status" value="1"/>
</dbReference>
<evidence type="ECO:0000313" key="17">
    <source>
        <dbReference type="EMBL" id="CAH2107637.1"/>
    </source>
</evidence>
<evidence type="ECO:0000256" key="10">
    <source>
        <dbReference type="ARBA" id="ARBA00023002"/>
    </source>
</evidence>
<evidence type="ECO:0000256" key="14">
    <source>
        <dbReference type="ARBA" id="ARBA00047827"/>
    </source>
</evidence>
<dbReference type="PRINTS" id="PR00463">
    <property type="entry name" value="EP450I"/>
</dbReference>
<accession>A0AAU9V8M0</accession>
<evidence type="ECO:0000256" key="15">
    <source>
        <dbReference type="PIRSR" id="PIRSR602401-1"/>
    </source>
</evidence>
<evidence type="ECO:0000313" key="18">
    <source>
        <dbReference type="Proteomes" id="UP001153954"/>
    </source>
</evidence>
<keyword evidence="6 15" id="KW-0349">Heme</keyword>
<dbReference type="EMBL" id="CAKOGL010000030">
    <property type="protein sequence ID" value="CAH2107637.1"/>
    <property type="molecule type" value="Genomic_DNA"/>
</dbReference>
<evidence type="ECO:0000256" key="11">
    <source>
        <dbReference type="ARBA" id="ARBA00023004"/>
    </source>
</evidence>
<dbReference type="PANTHER" id="PTHR24292">
    <property type="entry name" value="CYTOCHROME P450"/>
    <property type="match status" value="1"/>
</dbReference>
<comment type="cofactor">
    <cofactor evidence="1 15">
        <name>heme</name>
        <dbReference type="ChEBI" id="CHEBI:30413"/>
    </cofactor>
</comment>
<name>A0AAU9V8M0_EUPED</name>
<keyword evidence="7 15" id="KW-0479">Metal-binding</keyword>
<dbReference type="EC" id="1.14.14.1" evidence="5"/>
<dbReference type="InterPro" id="IPR036396">
    <property type="entry name" value="Cyt_P450_sf"/>
</dbReference>
<dbReference type="PANTHER" id="PTHR24292:SF100">
    <property type="entry name" value="CYTOCHROME P450 6A16, ISOFORM B-RELATED"/>
    <property type="match status" value="1"/>
</dbReference>
<reference evidence="17" key="1">
    <citation type="submission" date="2022-03" db="EMBL/GenBank/DDBJ databases">
        <authorList>
            <person name="Tunstrom K."/>
        </authorList>
    </citation>
    <scope>NUCLEOTIDE SEQUENCE</scope>
</reference>